<name>K6ZL42_9ALTE</name>
<proteinExistence type="predicted"/>
<keyword evidence="2" id="KW-1185">Reference proteome</keyword>
<evidence type="ECO:0000313" key="2">
    <source>
        <dbReference type="Proteomes" id="UP000011864"/>
    </source>
</evidence>
<protein>
    <submittedName>
        <fullName evidence="1">Uncharacterized protein</fullName>
    </submittedName>
</protein>
<dbReference type="KEGG" id="gps:C427_0685"/>
<dbReference type="AlphaFoldDB" id="K6ZL42"/>
<sequence>MAAVKVPLLKLPWRGESHINANTKRKYYRYIAFSRALSIANQ</sequence>
<dbReference type="Proteomes" id="UP000011864">
    <property type="component" value="Chromosome"/>
</dbReference>
<organism evidence="1 2">
    <name type="scientific">Paraglaciecola psychrophila 170</name>
    <dbReference type="NCBI Taxonomy" id="1129794"/>
    <lineage>
        <taxon>Bacteria</taxon>
        <taxon>Pseudomonadati</taxon>
        <taxon>Pseudomonadota</taxon>
        <taxon>Gammaproteobacteria</taxon>
        <taxon>Alteromonadales</taxon>
        <taxon>Alteromonadaceae</taxon>
        <taxon>Paraglaciecola</taxon>
    </lineage>
</organism>
<reference evidence="1 2" key="1">
    <citation type="journal article" date="2013" name="Genome Announc.">
        <title>Complete Genome Sequence of Glaciecola psychrophila Strain 170T.</title>
        <authorList>
            <person name="Yin J."/>
            <person name="Chen J."/>
            <person name="Liu G."/>
            <person name="Yu Y."/>
            <person name="Song L."/>
            <person name="Wang X."/>
            <person name="Qu X."/>
        </authorList>
    </citation>
    <scope>NUCLEOTIDE SEQUENCE [LARGE SCALE GENOMIC DNA]</scope>
    <source>
        <strain evidence="1 2">170</strain>
    </source>
</reference>
<evidence type="ECO:0000313" key="1">
    <source>
        <dbReference type="EMBL" id="AGH42795.1"/>
    </source>
</evidence>
<dbReference type="HOGENOM" id="CLU_3255304_0_0_6"/>
<gene>
    <name evidence="1" type="ORF">C427_0685</name>
</gene>
<dbReference type="EMBL" id="CP003837">
    <property type="protein sequence ID" value="AGH42795.1"/>
    <property type="molecule type" value="Genomic_DNA"/>
</dbReference>
<accession>K6ZL42</accession>